<evidence type="ECO:0000256" key="1">
    <source>
        <dbReference type="ARBA" id="ARBA00004162"/>
    </source>
</evidence>
<organism evidence="10 11">
    <name type="scientific">Candidatus Mailhella merdigallinarum</name>
    <dbReference type="NCBI Taxonomy" id="2838658"/>
    <lineage>
        <taxon>Bacteria</taxon>
        <taxon>Pseudomonadati</taxon>
        <taxon>Thermodesulfobacteriota</taxon>
        <taxon>Desulfovibrionia</taxon>
        <taxon>Desulfovibrionales</taxon>
        <taxon>Desulfovibrionaceae</taxon>
        <taxon>Mailhella</taxon>
    </lineage>
</organism>
<feature type="domain" description="OmpA-like" evidence="9">
    <location>
        <begin position="108"/>
        <end position="228"/>
    </location>
</feature>
<keyword evidence="10" id="KW-0282">Flagellum</keyword>
<evidence type="ECO:0000256" key="2">
    <source>
        <dbReference type="ARBA" id="ARBA00008914"/>
    </source>
</evidence>
<proteinExistence type="inferred from homology"/>
<reference evidence="10" key="1">
    <citation type="journal article" date="2021" name="PeerJ">
        <title>Extensive microbial diversity within the chicken gut microbiome revealed by metagenomics and culture.</title>
        <authorList>
            <person name="Gilroy R."/>
            <person name="Ravi A."/>
            <person name="Getino M."/>
            <person name="Pursley I."/>
            <person name="Horton D.L."/>
            <person name="Alikhan N.F."/>
            <person name="Baker D."/>
            <person name="Gharbi K."/>
            <person name="Hall N."/>
            <person name="Watson M."/>
            <person name="Adriaenssens E.M."/>
            <person name="Foster-Nyarko E."/>
            <person name="Jarju S."/>
            <person name="Secka A."/>
            <person name="Antonio M."/>
            <person name="Oren A."/>
            <person name="Chaudhuri R.R."/>
            <person name="La Ragione R."/>
            <person name="Hildebrand F."/>
            <person name="Pallen M.J."/>
        </authorList>
    </citation>
    <scope>NUCLEOTIDE SEQUENCE</scope>
    <source>
        <strain evidence="10">CHK186-16707</strain>
    </source>
</reference>
<keyword evidence="10" id="KW-0969">Cilium</keyword>
<dbReference type="InterPro" id="IPR006665">
    <property type="entry name" value="OmpA-like"/>
</dbReference>
<evidence type="ECO:0000313" key="11">
    <source>
        <dbReference type="Proteomes" id="UP000824225"/>
    </source>
</evidence>
<reference evidence="10" key="2">
    <citation type="submission" date="2021-04" db="EMBL/GenBank/DDBJ databases">
        <authorList>
            <person name="Gilroy R."/>
        </authorList>
    </citation>
    <scope>NUCLEOTIDE SEQUENCE</scope>
    <source>
        <strain evidence="10">CHK186-16707</strain>
    </source>
</reference>
<evidence type="ECO:0000256" key="4">
    <source>
        <dbReference type="ARBA" id="ARBA00022692"/>
    </source>
</evidence>
<evidence type="ECO:0000313" key="10">
    <source>
        <dbReference type="EMBL" id="HJA08683.1"/>
    </source>
</evidence>
<evidence type="ECO:0000259" key="9">
    <source>
        <dbReference type="PROSITE" id="PS51123"/>
    </source>
</evidence>
<dbReference type="PANTHER" id="PTHR30329">
    <property type="entry name" value="STATOR ELEMENT OF FLAGELLAR MOTOR COMPLEX"/>
    <property type="match status" value="1"/>
</dbReference>
<keyword evidence="10" id="KW-0966">Cell projection</keyword>
<sequence>MSSAWKVAYADFVTALMAFFLLMWVLNMVPPETKQGLAEYFAEEATLQTSSTSPISNNSLVNATDRLDLRNTPLTELQKSQLAIIQKLQSMIMADAVPRSASGISSDDIGVQLRVNSDAMFDPGSTDLTDSGRKVLDSVLDVLREYNVYLVVRGHADAVESAHSAYASPWDLSAARAAATVRYLTERGITPTRLRAVAYADTRPVEPGTSEASLRRNRRVEFYFHRPEAGTASMEY</sequence>
<evidence type="ECO:0000256" key="6">
    <source>
        <dbReference type="ARBA" id="ARBA00023136"/>
    </source>
</evidence>
<evidence type="ECO:0000256" key="3">
    <source>
        <dbReference type="ARBA" id="ARBA00022475"/>
    </source>
</evidence>
<evidence type="ECO:0000256" key="5">
    <source>
        <dbReference type="ARBA" id="ARBA00022989"/>
    </source>
</evidence>
<evidence type="ECO:0000256" key="7">
    <source>
        <dbReference type="PROSITE-ProRule" id="PRU00473"/>
    </source>
</evidence>
<dbReference type="InterPro" id="IPR050330">
    <property type="entry name" value="Bact_OuterMem_StrucFunc"/>
</dbReference>
<comment type="subcellular location">
    <subcellularLocation>
        <location evidence="1">Cell membrane</location>
        <topology evidence="1">Single-pass membrane protein</topology>
    </subcellularLocation>
</comment>
<dbReference type="Gene3D" id="3.30.1330.60">
    <property type="entry name" value="OmpA-like domain"/>
    <property type="match status" value="1"/>
</dbReference>
<gene>
    <name evidence="10" type="ORF">H9962_05785</name>
</gene>
<dbReference type="Proteomes" id="UP000824225">
    <property type="component" value="Unassembled WGS sequence"/>
</dbReference>
<dbReference type="EMBL" id="DXAN01000020">
    <property type="protein sequence ID" value="HJA08683.1"/>
    <property type="molecule type" value="Genomic_DNA"/>
</dbReference>
<dbReference type="PROSITE" id="PS51123">
    <property type="entry name" value="OMPA_2"/>
    <property type="match status" value="1"/>
</dbReference>
<dbReference type="InterPro" id="IPR036737">
    <property type="entry name" value="OmpA-like_sf"/>
</dbReference>
<name>A0A9D2HCN4_9BACT</name>
<evidence type="ECO:0000256" key="8">
    <source>
        <dbReference type="SAM" id="Phobius"/>
    </source>
</evidence>
<keyword evidence="3" id="KW-1003">Cell membrane</keyword>
<keyword evidence="4 8" id="KW-0812">Transmembrane</keyword>
<keyword evidence="5 8" id="KW-1133">Transmembrane helix</keyword>
<dbReference type="Pfam" id="PF13677">
    <property type="entry name" value="MotB_plug"/>
    <property type="match status" value="1"/>
</dbReference>
<comment type="similarity">
    <text evidence="2">Belongs to the MotB family.</text>
</comment>
<dbReference type="SUPFAM" id="SSF103088">
    <property type="entry name" value="OmpA-like"/>
    <property type="match status" value="1"/>
</dbReference>
<dbReference type="GO" id="GO:0005886">
    <property type="term" value="C:plasma membrane"/>
    <property type="evidence" value="ECO:0007669"/>
    <property type="project" value="UniProtKB-SubCell"/>
</dbReference>
<comment type="caution">
    <text evidence="10">The sequence shown here is derived from an EMBL/GenBank/DDBJ whole genome shotgun (WGS) entry which is preliminary data.</text>
</comment>
<dbReference type="InterPro" id="IPR025713">
    <property type="entry name" value="MotB-like_N_dom"/>
</dbReference>
<feature type="transmembrane region" description="Helical" evidence="8">
    <location>
        <begin position="7"/>
        <end position="26"/>
    </location>
</feature>
<keyword evidence="6 7" id="KW-0472">Membrane</keyword>
<accession>A0A9D2HCN4</accession>
<protein>
    <submittedName>
        <fullName evidence="10">Flagellar motor protein MotB</fullName>
    </submittedName>
</protein>
<dbReference type="CDD" id="cd07185">
    <property type="entry name" value="OmpA_C-like"/>
    <property type="match status" value="1"/>
</dbReference>
<dbReference type="PANTHER" id="PTHR30329:SF21">
    <property type="entry name" value="LIPOPROTEIN YIAD-RELATED"/>
    <property type="match status" value="1"/>
</dbReference>
<dbReference type="AlphaFoldDB" id="A0A9D2HCN4"/>
<dbReference type="Pfam" id="PF00691">
    <property type="entry name" value="OmpA"/>
    <property type="match status" value="1"/>
</dbReference>